<dbReference type="Pfam" id="PF00249">
    <property type="entry name" value="Myb_DNA-binding"/>
    <property type="match status" value="1"/>
</dbReference>
<dbReference type="Proteomes" id="UP001318860">
    <property type="component" value="Unassembled WGS sequence"/>
</dbReference>
<evidence type="ECO:0000313" key="3">
    <source>
        <dbReference type="EMBL" id="KAK6162160.1"/>
    </source>
</evidence>
<dbReference type="Pfam" id="PF23082">
    <property type="entry name" value="Myb_DNA-binding_2"/>
    <property type="match status" value="1"/>
</dbReference>
<keyword evidence="1" id="KW-1133">Transmembrane helix</keyword>
<protein>
    <recommendedName>
        <fullName evidence="2">Myb-like domain-containing protein</fullName>
    </recommendedName>
</protein>
<dbReference type="SUPFAM" id="SSF46689">
    <property type="entry name" value="Homeodomain-like"/>
    <property type="match status" value="2"/>
</dbReference>
<dbReference type="CDD" id="cd00167">
    <property type="entry name" value="SANT"/>
    <property type="match status" value="2"/>
</dbReference>
<dbReference type="EMBL" id="JABTTQ020000002">
    <property type="protein sequence ID" value="KAK6162160.1"/>
    <property type="molecule type" value="Genomic_DNA"/>
</dbReference>
<gene>
    <name evidence="3" type="ORF">DH2020_002001</name>
</gene>
<keyword evidence="1" id="KW-0812">Transmembrane</keyword>
<reference evidence="3 4" key="1">
    <citation type="journal article" date="2021" name="Comput. Struct. Biotechnol. J.">
        <title>De novo genome assembly of the potent medicinal plant Rehmannia glutinosa using nanopore technology.</title>
        <authorList>
            <person name="Ma L."/>
            <person name="Dong C."/>
            <person name="Song C."/>
            <person name="Wang X."/>
            <person name="Zheng X."/>
            <person name="Niu Y."/>
            <person name="Chen S."/>
            <person name="Feng W."/>
        </authorList>
    </citation>
    <scope>NUCLEOTIDE SEQUENCE [LARGE SCALE GENOMIC DNA]</scope>
    <source>
        <strain evidence="3">DH-2019</strain>
    </source>
</reference>
<keyword evidence="4" id="KW-1185">Reference proteome</keyword>
<organism evidence="3 4">
    <name type="scientific">Rehmannia glutinosa</name>
    <name type="common">Chinese foxglove</name>
    <dbReference type="NCBI Taxonomy" id="99300"/>
    <lineage>
        <taxon>Eukaryota</taxon>
        <taxon>Viridiplantae</taxon>
        <taxon>Streptophyta</taxon>
        <taxon>Embryophyta</taxon>
        <taxon>Tracheophyta</taxon>
        <taxon>Spermatophyta</taxon>
        <taxon>Magnoliopsida</taxon>
        <taxon>eudicotyledons</taxon>
        <taxon>Gunneridae</taxon>
        <taxon>Pentapetalae</taxon>
        <taxon>asterids</taxon>
        <taxon>lamiids</taxon>
        <taxon>Lamiales</taxon>
        <taxon>Orobanchaceae</taxon>
        <taxon>Rehmannieae</taxon>
        <taxon>Rehmannia</taxon>
    </lineage>
</organism>
<dbReference type="Gene3D" id="1.10.10.60">
    <property type="entry name" value="Homeodomain-like"/>
    <property type="match status" value="2"/>
</dbReference>
<dbReference type="InterPro" id="IPR044634">
    <property type="entry name" value="Zuotin/DnaJC2"/>
</dbReference>
<feature type="transmembrane region" description="Helical" evidence="1">
    <location>
        <begin position="43"/>
        <end position="62"/>
    </location>
</feature>
<dbReference type="InterPro" id="IPR001005">
    <property type="entry name" value="SANT/Myb"/>
</dbReference>
<dbReference type="InterPro" id="IPR009057">
    <property type="entry name" value="Homeodomain-like_sf"/>
</dbReference>
<evidence type="ECO:0000256" key="1">
    <source>
        <dbReference type="SAM" id="Phobius"/>
    </source>
</evidence>
<proteinExistence type="predicted"/>
<accession>A0ABR0XSH4</accession>
<feature type="transmembrane region" description="Helical" evidence="1">
    <location>
        <begin position="69"/>
        <end position="87"/>
    </location>
</feature>
<keyword evidence="1" id="KW-0472">Membrane</keyword>
<dbReference type="PANTHER" id="PTHR43999">
    <property type="entry name" value="DNAJ HOMOLOG SUBFAMILY C MEMBER 2"/>
    <property type="match status" value="1"/>
</dbReference>
<evidence type="ECO:0000259" key="2">
    <source>
        <dbReference type="PROSITE" id="PS50090"/>
    </source>
</evidence>
<feature type="domain" description="Myb-like" evidence="2">
    <location>
        <begin position="264"/>
        <end position="318"/>
    </location>
</feature>
<comment type="caution">
    <text evidence="3">The sequence shown here is derived from an EMBL/GenBank/DDBJ whole genome shotgun (WGS) entry which is preliminary data.</text>
</comment>
<evidence type="ECO:0000313" key="4">
    <source>
        <dbReference type="Proteomes" id="UP001318860"/>
    </source>
</evidence>
<name>A0ABR0XSH4_REHGL</name>
<dbReference type="PANTHER" id="PTHR43999:SF3">
    <property type="entry name" value="TRANSCRIPTION FACTOR MAMYB"/>
    <property type="match status" value="1"/>
</dbReference>
<dbReference type="SMART" id="SM00717">
    <property type="entry name" value="SANT"/>
    <property type="match status" value="2"/>
</dbReference>
<sequence>MEFLDEYESKPRFLFQSKHLQQPSDSDHPSSSSFFTSLHKPTLFFSLSFSVIIFSLAFLYFNSEPLKSILLWLSFSLLIGPFAPPNLTAGDIRVGIGPPLKEIPKISVESNEKFNRKPTRTLKKSSEDAVRFDGYSEKSTTIDGSLVDFAENQINNRFNGSLTENKSEERSDWSEVDEELLRKLMGKHPVGMPGRWEAIAEGFKGKHKVETVITKAKKLGERKVGDQDSYKKFLKIRKPVDKRVIEEGENEANAEIGILNENVEEGTKESGWSAVEDLTLLNALKAFPKDVAMRWEKIAASLPGKTKSACMKRVTELKKDFRSSKASSGQAS</sequence>
<dbReference type="PROSITE" id="PS50090">
    <property type="entry name" value="MYB_LIKE"/>
    <property type="match status" value="1"/>
</dbReference>